<dbReference type="Proteomes" id="UP000807469">
    <property type="component" value="Unassembled WGS sequence"/>
</dbReference>
<dbReference type="PANTHER" id="PTHR31138">
    <property type="entry name" value="CHROMOSOME 19, WHOLE GENOME SHOTGUN SEQUENCE"/>
    <property type="match status" value="1"/>
</dbReference>
<feature type="non-terminal residue" evidence="4">
    <location>
        <position position="1"/>
    </location>
</feature>
<dbReference type="InterPro" id="IPR017943">
    <property type="entry name" value="Bactericidal_perm-incr_a/b_dom"/>
</dbReference>
<keyword evidence="5" id="KW-1185">Reference proteome</keyword>
<name>A0A9P5YQ88_9AGAR</name>
<dbReference type="GO" id="GO:0008289">
    <property type="term" value="F:lipid binding"/>
    <property type="evidence" value="ECO:0007669"/>
    <property type="project" value="InterPro"/>
</dbReference>
<dbReference type="Pfam" id="PF14613">
    <property type="entry name" value="HAM1_C"/>
    <property type="match status" value="1"/>
</dbReference>
<evidence type="ECO:0000259" key="2">
    <source>
        <dbReference type="Pfam" id="PF14613"/>
    </source>
</evidence>
<reference evidence="4" key="1">
    <citation type="submission" date="2020-11" db="EMBL/GenBank/DDBJ databases">
        <authorList>
            <consortium name="DOE Joint Genome Institute"/>
            <person name="Ahrendt S."/>
            <person name="Riley R."/>
            <person name="Andreopoulos W."/>
            <person name="Labutti K."/>
            <person name="Pangilinan J."/>
            <person name="Ruiz-Duenas F.J."/>
            <person name="Barrasa J.M."/>
            <person name="Sanchez-Garcia M."/>
            <person name="Camarero S."/>
            <person name="Miyauchi S."/>
            <person name="Serrano A."/>
            <person name="Linde D."/>
            <person name="Babiker R."/>
            <person name="Drula E."/>
            <person name="Ayuso-Fernandez I."/>
            <person name="Pacheco R."/>
            <person name="Padilla G."/>
            <person name="Ferreira P."/>
            <person name="Barriuso J."/>
            <person name="Kellner H."/>
            <person name="Castanera R."/>
            <person name="Alfaro M."/>
            <person name="Ramirez L."/>
            <person name="Pisabarro A.G."/>
            <person name="Kuo A."/>
            <person name="Tritt A."/>
            <person name="Lipzen A."/>
            <person name="He G."/>
            <person name="Yan M."/>
            <person name="Ng V."/>
            <person name="Cullen D."/>
            <person name="Martin F."/>
            <person name="Rosso M.-N."/>
            <person name="Henrissat B."/>
            <person name="Hibbett D."/>
            <person name="Martinez A.T."/>
            <person name="Grigoriev I.V."/>
        </authorList>
    </citation>
    <scope>NUCLEOTIDE SEQUENCE</scope>
    <source>
        <strain evidence="4">CIRM-BRFM 674</strain>
    </source>
</reference>
<feature type="domain" description="HAM1-like C-terminal" evidence="2">
    <location>
        <begin position="375"/>
        <end position="508"/>
    </location>
</feature>
<dbReference type="InterPro" id="IPR045967">
    <property type="entry name" value="HAM1-like_N"/>
</dbReference>
<sequence length="601" mass="66392">DTVKDGFSDRIPDRHKDAANEKFERSRKFLSEEYFPEERRDQFIFRGKKVILECQKHDDYQESIRWLLSFIEEYAKHGQGAVGQGRNHVANITSDDTFNLCIAELRTLLERFANDVSMDVIIDAINALVDDARRDQDLRQWWSTVDGYVRKVLLEPGYILEPDCNTQANKLRDSGRFFYDEKYKDHFNNLFNSIGKWFGAMAEDPINHQLGEDWARLTKDLLFDSEGSLKFKPELWNDIRKVILPSLIDQIGYIPIPRIEYSDESLDLVVENLTLQGRNLFPNIVALEANNFVKFSPYSTIEDDSRHHVKICLEQMQADMRDVAFYYRKKTGIPKMKDSGIADVVIGGHGLNATIELTSARHDPRSVFKIHAIHVKVDTLKFAIRDSNHDFLYKTLRPLATGLIKRQIQKALCDALQTGLEYLDGELVAVRDRMGAGGEEGGKVDALKEIFTRQSSHKRDTSSATSSESKSQFKIVADKRDSLLAGEGHPAGWINRTEEIKAKARSGPGATGAGANTIGAGAGAGVGAPGAGATGAAGGLGAPIVSQGMGTGAATRGVAVGAGGVGGTPLTAKSDVDAWKTDAFDIGPTEHAQKFSQATRN</sequence>
<feature type="region of interest" description="Disordered" evidence="1">
    <location>
        <begin position="452"/>
        <end position="472"/>
    </location>
</feature>
<dbReference type="Gene3D" id="3.15.10.10">
    <property type="entry name" value="Bactericidal permeability-increasing protein, domain 1"/>
    <property type="match status" value="1"/>
</dbReference>
<organism evidence="4 5">
    <name type="scientific">Pholiota conissans</name>
    <dbReference type="NCBI Taxonomy" id="109636"/>
    <lineage>
        <taxon>Eukaryota</taxon>
        <taxon>Fungi</taxon>
        <taxon>Dikarya</taxon>
        <taxon>Basidiomycota</taxon>
        <taxon>Agaricomycotina</taxon>
        <taxon>Agaricomycetes</taxon>
        <taxon>Agaricomycetidae</taxon>
        <taxon>Agaricales</taxon>
        <taxon>Agaricineae</taxon>
        <taxon>Strophariaceae</taxon>
        <taxon>Pholiota</taxon>
    </lineage>
</organism>
<evidence type="ECO:0000256" key="1">
    <source>
        <dbReference type="SAM" id="MobiDB-lite"/>
    </source>
</evidence>
<dbReference type="Pfam" id="PF19343">
    <property type="entry name" value="HAM1_N"/>
    <property type="match status" value="1"/>
</dbReference>
<dbReference type="PANTHER" id="PTHR31138:SF1">
    <property type="entry name" value="PDZ DOMAIN-CONTAINING PROTEIN"/>
    <property type="match status" value="1"/>
</dbReference>
<dbReference type="OrthoDB" id="19394at2759"/>
<accession>A0A9P5YQ88</accession>
<dbReference type="InterPro" id="IPR027842">
    <property type="entry name" value="HAM1-like_C"/>
</dbReference>
<feature type="compositionally biased region" description="Basic and acidic residues" evidence="1">
    <location>
        <begin position="452"/>
        <end position="461"/>
    </location>
</feature>
<dbReference type="EMBL" id="MU155470">
    <property type="protein sequence ID" value="KAF9473113.1"/>
    <property type="molecule type" value="Genomic_DNA"/>
</dbReference>
<dbReference type="AlphaFoldDB" id="A0A9P5YQ88"/>
<comment type="caution">
    <text evidence="4">The sequence shown here is derived from an EMBL/GenBank/DDBJ whole genome shotgun (WGS) entry which is preliminary data.</text>
</comment>
<evidence type="ECO:0000313" key="5">
    <source>
        <dbReference type="Proteomes" id="UP000807469"/>
    </source>
</evidence>
<proteinExistence type="predicted"/>
<gene>
    <name evidence="4" type="ORF">BDN70DRAFT_937687</name>
</gene>
<protein>
    <submittedName>
        <fullName evidence="4">Uncharacterized protein</fullName>
    </submittedName>
</protein>
<feature type="domain" description="HAM1-like N-terminal" evidence="3">
    <location>
        <begin position="3"/>
        <end position="363"/>
    </location>
</feature>
<evidence type="ECO:0000313" key="4">
    <source>
        <dbReference type="EMBL" id="KAF9473113.1"/>
    </source>
</evidence>
<evidence type="ECO:0000259" key="3">
    <source>
        <dbReference type="Pfam" id="PF19343"/>
    </source>
</evidence>
<dbReference type="SUPFAM" id="SSF55394">
    <property type="entry name" value="Bactericidal permeability-increasing protein, BPI"/>
    <property type="match status" value="1"/>
</dbReference>